<evidence type="ECO:0000313" key="2">
    <source>
        <dbReference type="EMBL" id="PON37192.1"/>
    </source>
</evidence>
<dbReference type="EMBL" id="JXTB01000539">
    <property type="protein sequence ID" value="PON37192.1"/>
    <property type="molecule type" value="Genomic_DNA"/>
</dbReference>
<reference evidence="3" key="1">
    <citation type="submission" date="2016-06" db="EMBL/GenBank/DDBJ databases">
        <title>Parallel loss of symbiosis genes in relatives of nitrogen-fixing non-legume Parasponia.</title>
        <authorList>
            <person name="Van Velzen R."/>
            <person name="Holmer R."/>
            <person name="Bu F."/>
            <person name="Rutten L."/>
            <person name="Van Zeijl A."/>
            <person name="Liu W."/>
            <person name="Santuari L."/>
            <person name="Cao Q."/>
            <person name="Sharma T."/>
            <person name="Shen D."/>
            <person name="Roswanjaya Y."/>
            <person name="Wardhani T."/>
            <person name="Kalhor M.S."/>
            <person name="Jansen J."/>
            <person name="Van den Hoogen J."/>
            <person name="Gungor B."/>
            <person name="Hartog M."/>
            <person name="Hontelez J."/>
            <person name="Verver J."/>
            <person name="Yang W.-C."/>
            <person name="Schijlen E."/>
            <person name="Repin R."/>
            <person name="Schilthuizen M."/>
            <person name="Schranz E."/>
            <person name="Heidstra R."/>
            <person name="Miyata K."/>
            <person name="Fedorova E."/>
            <person name="Kohlen W."/>
            <person name="Bisseling T."/>
            <person name="Smit S."/>
            <person name="Geurts R."/>
        </authorList>
    </citation>
    <scope>NUCLEOTIDE SEQUENCE [LARGE SCALE GENOMIC DNA]</scope>
    <source>
        <strain evidence="3">cv. WU1-14</strain>
    </source>
</reference>
<evidence type="ECO:0000313" key="3">
    <source>
        <dbReference type="Proteomes" id="UP000237105"/>
    </source>
</evidence>
<feature type="compositionally biased region" description="Basic residues" evidence="1">
    <location>
        <begin position="49"/>
        <end position="61"/>
    </location>
</feature>
<protein>
    <submittedName>
        <fullName evidence="2">Uncharacterized protein</fullName>
    </submittedName>
</protein>
<feature type="region of interest" description="Disordered" evidence="1">
    <location>
        <begin position="1"/>
        <end position="71"/>
    </location>
</feature>
<name>A0A2P5AKX8_PARAD</name>
<accession>A0A2P5AKX8</accession>
<gene>
    <name evidence="2" type="ORF">PanWU01x14_322450</name>
</gene>
<dbReference type="AlphaFoldDB" id="A0A2P5AKX8"/>
<feature type="region of interest" description="Disordered" evidence="1">
    <location>
        <begin position="190"/>
        <end position="234"/>
    </location>
</feature>
<feature type="compositionally biased region" description="Polar residues" evidence="1">
    <location>
        <begin position="15"/>
        <end position="25"/>
    </location>
</feature>
<feature type="compositionally biased region" description="Basic and acidic residues" evidence="1">
    <location>
        <begin position="192"/>
        <end position="202"/>
    </location>
</feature>
<proteinExistence type="predicted"/>
<dbReference type="Proteomes" id="UP000237105">
    <property type="component" value="Unassembled WGS sequence"/>
</dbReference>
<comment type="caution">
    <text evidence="2">The sequence shown here is derived from an EMBL/GenBank/DDBJ whole genome shotgun (WGS) entry which is preliminary data.</text>
</comment>
<keyword evidence="3" id="KW-1185">Reference proteome</keyword>
<evidence type="ECO:0000256" key="1">
    <source>
        <dbReference type="SAM" id="MobiDB-lite"/>
    </source>
</evidence>
<organism evidence="2 3">
    <name type="scientific">Parasponia andersonii</name>
    <name type="common">Sponia andersonii</name>
    <dbReference type="NCBI Taxonomy" id="3476"/>
    <lineage>
        <taxon>Eukaryota</taxon>
        <taxon>Viridiplantae</taxon>
        <taxon>Streptophyta</taxon>
        <taxon>Embryophyta</taxon>
        <taxon>Tracheophyta</taxon>
        <taxon>Spermatophyta</taxon>
        <taxon>Magnoliopsida</taxon>
        <taxon>eudicotyledons</taxon>
        <taxon>Gunneridae</taxon>
        <taxon>Pentapetalae</taxon>
        <taxon>rosids</taxon>
        <taxon>fabids</taxon>
        <taxon>Rosales</taxon>
        <taxon>Cannabaceae</taxon>
        <taxon>Parasponia</taxon>
    </lineage>
</organism>
<sequence length="234" mass="26134">MSEARAESILDPGRFSQSSLASTVEGQKPRGTAVCQSLAPRQARVIGNSKKHATTMQRKSRPMISGSLCRWPPPPLRPDLKSKALWDSKYTWTVGRHNVSSSEIRGQLAIQLRLAPSRMITRSTRPDAEGSSREARLGLEQKLDQILATLAEVNRMAKIAHETLLGLKDEVAEVRRDNAYLEGLLASKARSGRREDFDKEVQQESGGQSAREVPAPSRSQMQVERQRQIRPFRP</sequence>